<reference evidence="2" key="1">
    <citation type="journal article" date="2014" name="Int. J. Syst. Evol. Microbiol.">
        <title>Complete genome sequence of Corynebacterium casei LMG S-19264T (=DSM 44701T), isolated from a smear-ripened cheese.</title>
        <authorList>
            <consortium name="US DOE Joint Genome Institute (JGI-PGF)"/>
            <person name="Walter F."/>
            <person name="Albersmeier A."/>
            <person name="Kalinowski J."/>
            <person name="Ruckert C."/>
        </authorList>
    </citation>
    <scope>NUCLEOTIDE SEQUENCE</scope>
    <source>
        <strain evidence="2">JCM 4637</strain>
    </source>
</reference>
<proteinExistence type="predicted"/>
<dbReference type="AlphaFoldDB" id="A0A919C9J9"/>
<evidence type="ECO:0000313" key="2">
    <source>
        <dbReference type="EMBL" id="GHC90872.1"/>
    </source>
</evidence>
<accession>A0A919C9J9</accession>
<evidence type="ECO:0000313" key="3">
    <source>
        <dbReference type="Proteomes" id="UP000638353"/>
    </source>
</evidence>
<dbReference type="EMBL" id="BMVC01000004">
    <property type="protein sequence ID" value="GHC90872.1"/>
    <property type="molecule type" value="Genomic_DNA"/>
</dbReference>
<protein>
    <submittedName>
        <fullName evidence="2">Uncharacterized protein</fullName>
    </submittedName>
</protein>
<organism evidence="2 3">
    <name type="scientific">Streptomyces finlayi</name>
    <dbReference type="NCBI Taxonomy" id="67296"/>
    <lineage>
        <taxon>Bacteria</taxon>
        <taxon>Bacillati</taxon>
        <taxon>Actinomycetota</taxon>
        <taxon>Actinomycetes</taxon>
        <taxon>Kitasatosporales</taxon>
        <taxon>Streptomycetaceae</taxon>
        <taxon>Streptomyces</taxon>
    </lineage>
</organism>
<name>A0A919C9J9_9ACTN</name>
<dbReference type="Proteomes" id="UP000638353">
    <property type="component" value="Unassembled WGS sequence"/>
</dbReference>
<sequence length="73" mass="7562">MSRPVGMWGTGSTGGDEGRDDMGQAAADVVDVSCCTNSSRATTEVDLTGGTRMAPVWRHCKGFVAQACVELAP</sequence>
<evidence type="ECO:0000256" key="1">
    <source>
        <dbReference type="SAM" id="MobiDB-lite"/>
    </source>
</evidence>
<comment type="caution">
    <text evidence="2">The sequence shown here is derived from an EMBL/GenBank/DDBJ whole genome shotgun (WGS) entry which is preliminary data.</text>
</comment>
<reference evidence="2" key="2">
    <citation type="submission" date="2020-09" db="EMBL/GenBank/DDBJ databases">
        <authorList>
            <person name="Sun Q."/>
            <person name="Ohkuma M."/>
        </authorList>
    </citation>
    <scope>NUCLEOTIDE SEQUENCE</scope>
    <source>
        <strain evidence="2">JCM 4637</strain>
    </source>
</reference>
<feature type="region of interest" description="Disordered" evidence="1">
    <location>
        <begin position="1"/>
        <end position="23"/>
    </location>
</feature>
<gene>
    <name evidence="2" type="ORF">GCM10010334_25260</name>
</gene>